<organism evidence="1 2">
    <name type="scientific">Rhizopogon vesiculosus</name>
    <dbReference type="NCBI Taxonomy" id="180088"/>
    <lineage>
        <taxon>Eukaryota</taxon>
        <taxon>Fungi</taxon>
        <taxon>Dikarya</taxon>
        <taxon>Basidiomycota</taxon>
        <taxon>Agaricomycotina</taxon>
        <taxon>Agaricomycetes</taxon>
        <taxon>Agaricomycetidae</taxon>
        <taxon>Boletales</taxon>
        <taxon>Suillineae</taxon>
        <taxon>Rhizopogonaceae</taxon>
        <taxon>Rhizopogon</taxon>
    </lineage>
</organism>
<accession>A0A1J8PZ81</accession>
<name>A0A1J8PZ81_9AGAM</name>
<keyword evidence="2" id="KW-1185">Reference proteome</keyword>
<proteinExistence type="predicted"/>
<dbReference type="EMBL" id="LVVM01003564">
    <property type="protein sequence ID" value="OJA14598.1"/>
    <property type="molecule type" value="Genomic_DNA"/>
</dbReference>
<protein>
    <submittedName>
        <fullName evidence="1">Uncharacterized protein</fullName>
    </submittedName>
</protein>
<gene>
    <name evidence="1" type="ORF">AZE42_11161</name>
</gene>
<evidence type="ECO:0000313" key="1">
    <source>
        <dbReference type="EMBL" id="OJA14598.1"/>
    </source>
</evidence>
<comment type="caution">
    <text evidence="1">The sequence shown here is derived from an EMBL/GenBank/DDBJ whole genome shotgun (WGS) entry which is preliminary data.</text>
</comment>
<sequence length="81" mass="9064">MVEITHLMRRHIPQLPATQMPATRMPMPVMPMPATQMLATRMPMPASQMLLQVHLNVSPVRSCSLGILGLLRYVVFAPDTL</sequence>
<evidence type="ECO:0000313" key="2">
    <source>
        <dbReference type="Proteomes" id="UP000183567"/>
    </source>
</evidence>
<dbReference type="Proteomes" id="UP000183567">
    <property type="component" value="Unassembled WGS sequence"/>
</dbReference>
<reference evidence="1 2" key="1">
    <citation type="submission" date="2016-03" db="EMBL/GenBank/DDBJ databases">
        <title>Comparative genomics of the ectomycorrhizal sister species Rhizopogon vinicolor and Rhizopogon vesiculosus (Basidiomycota: Boletales) reveals a divergence of the mating type B locus.</title>
        <authorList>
            <person name="Mujic A.B."/>
            <person name="Kuo A."/>
            <person name="Tritt A."/>
            <person name="Lipzen A."/>
            <person name="Chen C."/>
            <person name="Johnson J."/>
            <person name="Sharma A."/>
            <person name="Barry K."/>
            <person name="Grigoriev I.V."/>
            <person name="Spatafora J.W."/>
        </authorList>
    </citation>
    <scope>NUCLEOTIDE SEQUENCE [LARGE SCALE GENOMIC DNA]</scope>
    <source>
        <strain evidence="1 2">AM-OR11-056</strain>
    </source>
</reference>
<dbReference type="AlphaFoldDB" id="A0A1J8PZ81"/>